<keyword evidence="8" id="KW-1185">Reference proteome</keyword>
<comment type="caution">
    <text evidence="7">The sequence shown here is derived from an EMBL/GenBank/DDBJ whole genome shotgun (WGS) entry which is preliminary data.</text>
</comment>
<proteinExistence type="predicted"/>
<evidence type="ECO:0000313" key="8">
    <source>
        <dbReference type="Proteomes" id="UP000499080"/>
    </source>
</evidence>
<dbReference type="SUPFAM" id="SSF47923">
    <property type="entry name" value="Ypt/Rab-GAP domain of gyp1p"/>
    <property type="match status" value="2"/>
</dbReference>
<dbReference type="InterPro" id="IPR050302">
    <property type="entry name" value="Rab_GAP_TBC_domain"/>
</dbReference>
<evidence type="ECO:0000256" key="3">
    <source>
        <dbReference type="SAM" id="Coils"/>
    </source>
</evidence>
<feature type="compositionally biased region" description="Basic and acidic residues" evidence="4">
    <location>
        <begin position="506"/>
        <end position="516"/>
    </location>
</feature>
<evidence type="ECO:0000259" key="6">
    <source>
        <dbReference type="PROSITE" id="PS50086"/>
    </source>
</evidence>
<dbReference type="PANTHER" id="PTHR47219:SF16">
    <property type="entry name" value="GTPASE ACTIVATING PROTEIN"/>
    <property type="match status" value="1"/>
</dbReference>
<dbReference type="GO" id="GO:0005096">
    <property type="term" value="F:GTPase activator activity"/>
    <property type="evidence" value="ECO:0007669"/>
    <property type="project" value="UniProtKB-KW"/>
</dbReference>
<dbReference type="Pfam" id="PF00566">
    <property type="entry name" value="RabGAP-TBC"/>
    <property type="match status" value="1"/>
</dbReference>
<evidence type="ECO:0000256" key="2">
    <source>
        <dbReference type="ARBA" id="ARBA00022553"/>
    </source>
</evidence>
<reference evidence="7 8" key="1">
    <citation type="journal article" date="2019" name="Sci. Rep.">
        <title>Orb-weaving spider Araneus ventricosus genome elucidates the spidroin gene catalogue.</title>
        <authorList>
            <person name="Kono N."/>
            <person name="Nakamura H."/>
            <person name="Ohtoshi R."/>
            <person name="Moran D.A.P."/>
            <person name="Shinohara A."/>
            <person name="Yoshida Y."/>
            <person name="Fujiwara M."/>
            <person name="Mori M."/>
            <person name="Tomita M."/>
            <person name="Arakawa K."/>
        </authorList>
    </citation>
    <scope>NUCLEOTIDE SEQUENCE [LARGE SCALE GENOMIC DNA]</scope>
</reference>
<dbReference type="Gene3D" id="1.10.8.270">
    <property type="entry name" value="putative rabgap domain of human tbc1 domain family member 14 like domains"/>
    <property type="match status" value="1"/>
</dbReference>
<dbReference type="AlphaFoldDB" id="A0A4Y2JWA9"/>
<feature type="coiled-coil region" evidence="3">
    <location>
        <begin position="1037"/>
        <end position="1099"/>
    </location>
</feature>
<dbReference type="Gene3D" id="1.20.5.340">
    <property type="match status" value="1"/>
</dbReference>
<gene>
    <name evidence="7" type="primary">TBC1D1_1</name>
    <name evidence="7" type="ORF">AVEN_244604_1</name>
</gene>
<organism evidence="7 8">
    <name type="scientific">Araneus ventricosus</name>
    <name type="common">Orbweaver spider</name>
    <name type="synonym">Epeira ventricosa</name>
    <dbReference type="NCBI Taxonomy" id="182803"/>
    <lineage>
        <taxon>Eukaryota</taxon>
        <taxon>Metazoa</taxon>
        <taxon>Ecdysozoa</taxon>
        <taxon>Arthropoda</taxon>
        <taxon>Chelicerata</taxon>
        <taxon>Arachnida</taxon>
        <taxon>Araneae</taxon>
        <taxon>Araneomorphae</taxon>
        <taxon>Entelegynae</taxon>
        <taxon>Araneoidea</taxon>
        <taxon>Araneidae</taxon>
        <taxon>Araneus</taxon>
    </lineage>
</organism>
<evidence type="ECO:0000259" key="5">
    <source>
        <dbReference type="PROSITE" id="PS01179"/>
    </source>
</evidence>
<dbReference type="FunFam" id="1.10.10.2750:FF:000002">
    <property type="entry name" value="TBC1 domain family member 4"/>
    <property type="match status" value="1"/>
</dbReference>
<dbReference type="InterPro" id="IPR006020">
    <property type="entry name" value="PTB/PI_dom"/>
</dbReference>
<keyword evidence="2" id="KW-0597">Phosphoprotein</keyword>
<sequence>MPKVEYSRLQDSDVELSSKYQRTFIARYYGRALVERWHTQPMFPWIIAEIQRLGSPKSETVFLCVTECSVKATHVKFGHSVFEHKLGSITKFNQLADSPRCFAYLTKESSDVSLCHAFQASDDLAVYQIFTVLKEAIQESSIGIKAKEDSPFDAVQSKQCQQYEVLYVGKIKVSQKRGPQRFVDDATEKLISARDSPTGENNSIIKDLDSKLSEEKENNDWAFKETPVIVQHPLLIQEPGNGSSQKPIRHRLLSDNQNQHSLAPPSSASLITHSQSLDTSSRDALVQDIQTLAFTAEQFSSGEEYADHFGIICRETTITGMDMYVGYIFQCQSAKIVNEIMKTLKQSFHCAVVTSHEKRISSKIFNFCDTCPMYWFHKLCSDIEGESPEQVRSVVMMHIAALAEKEQKELMSKYQDIIVRSLAEQNIVFMTLLRALCEQKQMKHTHSVSKEHKEKRALSPLSNLTSMAKKTFPSTFDTVFKDAPLTKTQSLPVGARADFKIINDKKGLQSSKDHQKASKLSKTASVTSKIPPVEENVSKKDLMRHVTPPPKEAPLISFESNEPIRKESVSLRNATERSLSDTAAVLWDLHQGEHQGPSQRKENMTTSDVKINELPRAPLKASPLRNIFLRVGSKKGNFPLKEIKEQQSSKGSWRKMLFNRVHKGSFTKDIIFGEITEEKRIELPKHSSAHLKALWKKAIMEQIILIRLEREQKKLKMKQDRILERHTKLDYDVICPSPNDSIQKWDSVLNSDADCGALETAVKYGVPRQKRGEIWIYLANKYCKANKCPPVDNTPYIELLRKLTPYQHAILIDIGRTYPGHPYFKQVLGPGQLSLFSLLKAYSVVDEEVGYCQGLSFLGGVLLLHLDEEKAFFAMKHIMFTLGLRNQYKSDMAALQVQMYQLARIVQTTVPEVHELLDKFEVSPMLYAAPWFLTLFASHFPIGFVARLLDMMFLQGISVLYKVSALLLKVHQAQILKCNSFESLVSFLKSTLPSSGHVGMEKVLDQVLSMDVEKSLLTYQIEYMVLKEEMTELTTSSETSSSMRDQIENENKDLQKQNMELQEQLQVALNTISRLEASVTSYQSTIRKLESHVRTLQDERDAMHHSVNVLRKRLDSIDLTISPVEPEVASQSDSGKNIKK</sequence>
<evidence type="ECO:0000256" key="1">
    <source>
        <dbReference type="ARBA" id="ARBA00022468"/>
    </source>
</evidence>
<dbReference type="PANTHER" id="PTHR47219">
    <property type="entry name" value="RAB GTPASE-ACTIVATING PROTEIN 1-LIKE"/>
    <property type="match status" value="1"/>
</dbReference>
<dbReference type="Pfam" id="PF11830">
    <property type="entry name" value="DUF3350"/>
    <property type="match status" value="1"/>
</dbReference>
<dbReference type="Gene3D" id="1.10.472.80">
    <property type="entry name" value="Ypt/Rab-GAP domain of gyp1p, domain 3"/>
    <property type="match status" value="1"/>
</dbReference>
<keyword evidence="1" id="KW-0343">GTPase activation</keyword>
<accession>A0A4Y2JWA9</accession>
<dbReference type="InterPro" id="IPR000195">
    <property type="entry name" value="Rab-GAP-TBC_dom"/>
</dbReference>
<evidence type="ECO:0000313" key="7">
    <source>
        <dbReference type="EMBL" id="GBM93798.1"/>
    </source>
</evidence>
<dbReference type="FunFam" id="1.10.8.270:FF:000001">
    <property type="entry name" value="TBC1 domain family member 1"/>
    <property type="match status" value="1"/>
</dbReference>
<feature type="compositionally biased region" description="Polar residues" evidence="4">
    <location>
        <begin position="518"/>
        <end position="528"/>
    </location>
</feature>
<dbReference type="SUPFAM" id="SSF50729">
    <property type="entry name" value="PH domain-like"/>
    <property type="match status" value="1"/>
</dbReference>
<dbReference type="PROSITE" id="PS50086">
    <property type="entry name" value="TBC_RABGAP"/>
    <property type="match status" value="1"/>
</dbReference>
<dbReference type="SMART" id="SM00164">
    <property type="entry name" value="TBC"/>
    <property type="match status" value="1"/>
</dbReference>
<dbReference type="Gene3D" id="2.30.29.30">
    <property type="entry name" value="Pleckstrin-homology domain (PH domain)/Phosphotyrosine-binding domain (PTB)"/>
    <property type="match status" value="2"/>
</dbReference>
<keyword evidence="3" id="KW-0175">Coiled coil</keyword>
<dbReference type="InterPro" id="IPR035969">
    <property type="entry name" value="Rab-GAP_TBC_sf"/>
</dbReference>
<feature type="domain" description="Rab-GAP TBC" evidence="6">
    <location>
        <begin position="765"/>
        <end position="956"/>
    </location>
</feature>
<dbReference type="InterPro" id="IPR011993">
    <property type="entry name" value="PH-like_dom_sf"/>
</dbReference>
<dbReference type="Gene3D" id="1.10.10.2750">
    <property type="match status" value="1"/>
</dbReference>
<dbReference type="Proteomes" id="UP000499080">
    <property type="component" value="Unassembled WGS sequence"/>
</dbReference>
<dbReference type="PROSITE" id="PS01179">
    <property type="entry name" value="PID"/>
    <property type="match status" value="1"/>
</dbReference>
<dbReference type="InterPro" id="IPR021785">
    <property type="entry name" value="DUF3350"/>
</dbReference>
<feature type="domain" description="PID" evidence="5">
    <location>
        <begin position="24"/>
        <end position="138"/>
    </location>
</feature>
<name>A0A4Y2JWA9_ARAVE</name>
<dbReference type="EMBL" id="BGPR01003906">
    <property type="protein sequence ID" value="GBM93798.1"/>
    <property type="molecule type" value="Genomic_DNA"/>
</dbReference>
<evidence type="ECO:0000256" key="4">
    <source>
        <dbReference type="SAM" id="MobiDB-lite"/>
    </source>
</evidence>
<dbReference type="CDD" id="cd00934">
    <property type="entry name" value="PTB"/>
    <property type="match status" value="1"/>
</dbReference>
<dbReference type="OrthoDB" id="6422043at2759"/>
<protein>
    <submittedName>
        <fullName evidence="7">TBC1 domain family member 1</fullName>
    </submittedName>
</protein>
<feature type="region of interest" description="Disordered" evidence="4">
    <location>
        <begin position="506"/>
        <end position="533"/>
    </location>
</feature>